<dbReference type="AlphaFoldDB" id="A0A1E1KAK6"/>
<dbReference type="Pfam" id="PF02464">
    <property type="entry name" value="CinA"/>
    <property type="match status" value="1"/>
</dbReference>
<name>A0A1E1KAK6_9HELO</name>
<feature type="domain" description="CinA C-terminal" evidence="1">
    <location>
        <begin position="13"/>
        <end position="166"/>
    </location>
</feature>
<dbReference type="EMBL" id="FJUW01000010">
    <property type="protein sequence ID" value="CZS95099.1"/>
    <property type="molecule type" value="Genomic_DNA"/>
</dbReference>
<dbReference type="Gene3D" id="3.90.950.20">
    <property type="entry name" value="CinA-like"/>
    <property type="match status" value="1"/>
</dbReference>
<evidence type="ECO:0000313" key="2">
    <source>
        <dbReference type="EMBL" id="CZS95099.1"/>
    </source>
</evidence>
<dbReference type="Proteomes" id="UP000178129">
    <property type="component" value="Unassembled WGS sequence"/>
</dbReference>
<comment type="caution">
    <text evidence="2">The sequence shown here is derived from an EMBL/GenBank/DDBJ whole genome shotgun (WGS) entry which is preliminary data.</text>
</comment>
<dbReference type="InParanoid" id="A0A1E1KAK6"/>
<proteinExistence type="predicted"/>
<dbReference type="SUPFAM" id="SSF142433">
    <property type="entry name" value="CinA-like"/>
    <property type="match status" value="1"/>
</dbReference>
<evidence type="ECO:0000313" key="3">
    <source>
        <dbReference type="Proteomes" id="UP000178129"/>
    </source>
</evidence>
<sequence length="173" mass="17993">MAREFPPEKVRAIVAEVSKLLKEKKETVSVAETAAGGIISASILSTPGASGIYKGGLTLYTLESRIAFAGWTQENIKTYKGPTPDIVAGLASSVRSTLGSTYTICESGTAGPTGGNTPNRTPGYVALAVATEGGVYKRELSTGHEGDREANMIAFAVEALTLLKDVIKGDAKL</sequence>
<protein>
    <submittedName>
        <fullName evidence="2">Probable competence/damage-inducible protein CinA</fullName>
    </submittedName>
</protein>
<gene>
    <name evidence="2" type="ORF">RCO7_05885</name>
</gene>
<reference evidence="3" key="1">
    <citation type="submission" date="2016-03" db="EMBL/GenBank/DDBJ databases">
        <authorList>
            <person name="Ploux O."/>
        </authorList>
    </citation>
    <scope>NUCLEOTIDE SEQUENCE [LARGE SCALE GENOMIC DNA]</scope>
    <source>
        <strain evidence="3">UK7</strain>
    </source>
</reference>
<keyword evidence="3" id="KW-1185">Reference proteome</keyword>
<dbReference type="InterPro" id="IPR036653">
    <property type="entry name" value="CinA-like_C"/>
</dbReference>
<dbReference type="STRING" id="914237.A0A1E1KAK6"/>
<dbReference type="InterPro" id="IPR008136">
    <property type="entry name" value="CinA_C"/>
</dbReference>
<accession>A0A1E1KAK6</accession>
<organism evidence="2 3">
    <name type="scientific">Rhynchosporium graminicola</name>
    <dbReference type="NCBI Taxonomy" id="2792576"/>
    <lineage>
        <taxon>Eukaryota</taxon>
        <taxon>Fungi</taxon>
        <taxon>Dikarya</taxon>
        <taxon>Ascomycota</taxon>
        <taxon>Pezizomycotina</taxon>
        <taxon>Leotiomycetes</taxon>
        <taxon>Helotiales</taxon>
        <taxon>Ploettnerulaceae</taxon>
        <taxon>Rhynchosporium</taxon>
    </lineage>
</organism>
<evidence type="ECO:0000259" key="1">
    <source>
        <dbReference type="Pfam" id="PF02464"/>
    </source>
</evidence>